<evidence type="ECO:0000256" key="4">
    <source>
        <dbReference type="ARBA" id="ARBA00022692"/>
    </source>
</evidence>
<dbReference type="PRINTS" id="PR00173">
    <property type="entry name" value="EDTRNSPORT"/>
</dbReference>
<comment type="subcellular location">
    <subcellularLocation>
        <location evidence="1">Cell membrane</location>
        <topology evidence="1">Multi-pass membrane protein</topology>
    </subcellularLocation>
</comment>
<feature type="transmembrane region" description="Helical" evidence="7">
    <location>
        <begin position="213"/>
        <end position="234"/>
    </location>
</feature>
<keyword evidence="9" id="KW-1185">Reference proteome</keyword>
<dbReference type="RefSeq" id="WP_075270568.1">
    <property type="nucleotide sequence ID" value="NZ_CP014332.1"/>
</dbReference>
<evidence type="ECO:0000256" key="5">
    <source>
        <dbReference type="ARBA" id="ARBA00022989"/>
    </source>
</evidence>
<dbReference type="Proteomes" id="UP000185473">
    <property type="component" value="Chromosome"/>
</dbReference>
<protein>
    <submittedName>
        <fullName evidence="8">Sodium/glutamate symport protein</fullName>
    </submittedName>
</protein>
<feature type="transmembrane region" description="Helical" evidence="7">
    <location>
        <begin position="12"/>
        <end position="36"/>
    </location>
</feature>
<dbReference type="InterPro" id="IPR036458">
    <property type="entry name" value="Na:dicarbo_symporter_sf"/>
</dbReference>
<evidence type="ECO:0000256" key="2">
    <source>
        <dbReference type="ARBA" id="ARBA00022448"/>
    </source>
</evidence>
<gene>
    <name evidence="8" type="ORF">FOL01_1995</name>
</gene>
<dbReference type="PANTHER" id="PTHR42865:SF7">
    <property type="entry name" value="PROTON_GLUTAMATE-ASPARTATE SYMPORTER"/>
    <property type="match status" value="1"/>
</dbReference>
<dbReference type="InterPro" id="IPR001991">
    <property type="entry name" value="Na-dicarboxylate_symporter"/>
</dbReference>
<organism evidence="8 9">
    <name type="scientific">Weissella jogaejeotgali</name>
    <dbReference type="NCBI Taxonomy" id="1631871"/>
    <lineage>
        <taxon>Bacteria</taxon>
        <taxon>Bacillati</taxon>
        <taxon>Bacillota</taxon>
        <taxon>Bacilli</taxon>
        <taxon>Lactobacillales</taxon>
        <taxon>Lactobacillaceae</taxon>
        <taxon>Weissella</taxon>
    </lineage>
</organism>
<dbReference type="Pfam" id="PF00375">
    <property type="entry name" value="SDF"/>
    <property type="match status" value="1"/>
</dbReference>
<keyword evidence="4 7" id="KW-0812">Transmembrane</keyword>
<dbReference type="EMBL" id="CP014332">
    <property type="protein sequence ID" value="APS42854.1"/>
    <property type="molecule type" value="Genomic_DNA"/>
</dbReference>
<dbReference type="AlphaFoldDB" id="A0A1L6RE65"/>
<feature type="transmembrane region" description="Helical" evidence="7">
    <location>
        <begin position="76"/>
        <end position="96"/>
    </location>
</feature>
<feature type="transmembrane region" description="Helical" evidence="7">
    <location>
        <begin position="246"/>
        <end position="267"/>
    </location>
</feature>
<feature type="transmembrane region" description="Helical" evidence="7">
    <location>
        <begin position="136"/>
        <end position="157"/>
    </location>
</feature>
<evidence type="ECO:0000313" key="9">
    <source>
        <dbReference type="Proteomes" id="UP000185473"/>
    </source>
</evidence>
<dbReference type="STRING" id="1631871.FOL01_1995"/>
<evidence type="ECO:0000256" key="7">
    <source>
        <dbReference type="SAM" id="Phobius"/>
    </source>
</evidence>
<keyword evidence="2" id="KW-0813">Transport</keyword>
<sequence length="408" mass="43465">MRGKIQLTTQIIIGMVIGVILGAVFGTKIAGVKIIGDIFLRLIQMAVIPLVFCTVIAAIGKLPIKRLGRLGVKTAAWFMGTTFIAALVGLVLGWWFKPGVGIDLKLNPELVEKLTGHPVATSDMILGFFPTNIFDALAKGNTIQVIIFALCFGVVLSKANSQQKYQGLVNGLEKLNQLLVDLIQLVLRLAPLGIGALIASVTAENGLTVLIPLFKFLALFGVGTLLFLAVLFGMIMIRAHMSLRTVMYGFANILIIAMTTTSSAASLPVEMHDAEKRLGIKKEISELVLPLGMALNSNGLAMYLALSCVTMTQFYGLSLSFIMMFKIVMLAIVACLGTVAVPGGGLGALTIIVPTLGLPLESIALLAGIDWFAGIFRTVLNVVGDTTITIMIAADEKQLKQVGLPVKN</sequence>
<dbReference type="GO" id="GO:0015293">
    <property type="term" value="F:symporter activity"/>
    <property type="evidence" value="ECO:0007669"/>
    <property type="project" value="UniProtKB-KW"/>
</dbReference>
<evidence type="ECO:0000256" key="6">
    <source>
        <dbReference type="ARBA" id="ARBA00023136"/>
    </source>
</evidence>
<dbReference type="SUPFAM" id="SSF118215">
    <property type="entry name" value="Proton glutamate symport protein"/>
    <property type="match status" value="1"/>
</dbReference>
<evidence type="ECO:0000256" key="1">
    <source>
        <dbReference type="ARBA" id="ARBA00004651"/>
    </source>
</evidence>
<dbReference type="PANTHER" id="PTHR42865">
    <property type="entry name" value="PROTON/GLUTAMATE-ASPARTATE SYMPORTER"/>
    <property type="match status" value="1"/>
</dbReference>
<keyword evidence="3" id="KW-1003">Cell membrane</keyword>
<keyword evidence="6 7" id="KW-0472">Membrane</keyword>
<dbReference type="GO" id="GO:0005886">
    <property type="term" value="C:plasma membrane"/>
    <property type="evidence" value="ECO:0007669"/>
    <property type="project" value="UniProtKB-SubCell"/>
</dbReference>
<dbReference type="OrthoDB" id="9768885at2"/>
<dbReference type="KEGG" id="wjo:FOL01_1995"/>
<accession>A0A1L6RE65</accession>
<feature type="transmembrane region" description="Helical" evidence="7">
    <location>
        <begin position="178"/>
        <end position="201"/>
    </location>
</feature>
<evidence type="ECO:0000256" key="3">
    <source>
        <dbReference type="ARBA" id="ARBA00022475"/>
    </source>
</evidence>
<dbReference type="Gene3D" id="1.10.3860.10">
    <property type="entry name" value="Sodium:dicarboxylate symporter"/>
    <property type="match status" value="1"/>
</dbReference>
<reference evidence="8 9" key="1">
    <citation type="submission" date="2016-02" db="EMBL/GenBank/DDBJ databases">
        <title>Complete Genome Sequence of Weissella jogaejeotgali FOL01.</title>
        <authorList>
            <person name="Lee J.-H."/>
            <person name="Ku H.-J."/>
        </authorList>
    </citation>
    <scope>NUCLEOTIDE SEQUENCE [LARGE SCALE GENOMIC DNA]</scope>
    <source>
        <strain evidence="8 9">FOL01</strain>
    </source>
</reference>
<proteinExistence type="predicted"/>
<name>A0A1L6RE65_9LACO</name>
<evidence type="ECO:0000313" key="8">
    <source>
        <dbReference type="EMBL" id="APS42854.1"/>
    </source>
</evidence>
<feature type="transmembrane region" description="Helical" evidence="7">
    <location>
        <begin position="42"/>
        <end position="64"/>
    </location>
</feature>
<keyword evidence="5 7" id="KW-1133">Transmembrane helix</keyword>